<evidence type="ECO:0000256" key="10">
    <source>
        <dbReference type="SAM" id="Phobius"/>
    </source>
</evidence>
<evidence type="ECO:0000259" key="11">
    <source>
        <dbReference type="Pfam" id="PF04116"/>
    </source>
</evidence>
<dbReference type="GO" id="GO:0005506">
    <property type="term" value="F:iron ion binding"/>
    <property type="evidence" value="ECO:0007669"/>
    <property type="project" value="InterPro"/>
</dbReference>
<gene>
    <name evidence="13" type="ORF">J5N97_023447</name>
</gene>
<dbReference type="Proteomes" id="UP001085076">
    <property type="component" value="Miscellaneous, Linkage group lg07"/>
</dbReference>
<name>A0A9D5C4N0_9LILI</name>
<keyword evidence="7 10" id="KW-0472">Membrane</keyword>
<dbReference type="InterPro" id="IPR021940">
    <property type="entry name" value="CER1-like_C"/>
</dbReference>
<feature type="transmembrane region" description="Helical" evidence="10">
    <location>
        <begin position="327"/>
        <end position="354"/>
    </location>
</feature>
<keyword evidence="4 10" id="KW-0812">Transmembrane</keyword>
<feature type="transmembrane region" description="Helical" evidence="10">
    <location>
        <begin position="244"/>
        <end position="264"/>
    </location>
</feature>
<proteinExistence type="inferred from homology"/>
<feature type="transmembrane region" description="Helical" evidence="10">
    <location>
        <begin position="1294"/>
        <end position="1317"/>
    </location>
</feature>
<dbReference type="GO" id="GO:0008641">
    <property type="term" value="F:ubiquitin-like modifier activating enzyme activity"/>
    <property type="evidence" value="ECO:0007669"/>
    <property type="project" value="InterPro"/>
</dbReference>
<comment type="caution">
    <text evidence="13">The sequence shown here is derived from an EMBL/GenBank/DDBJ whole genome shotgun (WGS) entry which is preliminary data.</text>
</comment>
<dbReference type="Pfam" id="PF04116">
    <property type="entry name" value="FA_hydroxylase"/>
    <property type="match status" value="2"/>
</dbReference>
<feature type="transmembrane region" description="Helical" evidence="10">
    <location>
        <begin position="70"/>
        <end position="90"/>
    </location>
</feature>
<feature type="transmembrane region" description="Helical" evidence="10">
    <location>
        <begin position="1062"/>
        <end position="1082"/>
    </location>
</feature>
<dbReference type="GO" id="GO:0016491">
    <property type="term" value="F:oxidoreductase activity"/>
    <property type="evidence" value="ECO:0007669"/>
    <property type="project" value="InterPro"/>
</dbReference>
<dbReference type="GO" id="GO:0005789">
    <property type="term" value="C:endoplasmic reticulum membrane"/>
    <property type="evidence" value="ECO:0007669"/>
    <property type="project" value="UniProtKB-SubCell"/>
</dbReference>
<evidence type="ECO:0000256" key="6">
    <source>
        <dbReference type="ARBA" id="ARBA00022989"/>
    </source>
</evidence>
<evidence type="ECO:0000256" key="4">
    <source>
        <dbReference type="ARBA" id="ARBA00022692"/>
    </source>
</evidence>
<evidence type="ECO:0000256" key="9">
    <source>
        <dbReference type="ARBA" id="ARBA00047909"/>
    </source>
</evidence>
<feature type="domain" description="Very-long-chain aldehyde decarbonylase CER1-like C-terminal" evidence="12">
    <location>
        <begin position="1418"/>
        <end position="1534"/>
    </location>
</feature>
<evidence type="ECO:0000256" key="7">
    <source>
        <dbReference type="ARBA" id="ARBA00023136"/>
    </source>
</evidence>
<keyword evidence="6 10" id="KW-1133">Transmembrane helix</keyword>
<protein>
    <recommendedName>
        <fullName evidence="3">aldehyde oxygenase (deformylating)</fullName>
        <ecNumber evidence="3">4.1.99.5</ecNumber>
    </recommendedName>
</protein>
<organism evidence="13 14">
    <name type="scientific">Dioscorea zingiberensis</name>
    <dbReference type="NCBI Taxonomy" id="325984"/>
    <lineage>
        <taxon>Eukaryota</taxon>
        <taxon>Viridiplantae</taxon>
        <taxon>Streptophyta</taxon>
        <taxon>Embryophyta</taxon>
        <taxon>Tracheophyta</taxon>
        <taxon>Spermatophyta</taxon>
        <taxon>Magnoliopsida</taxon>
        <taxon>Liliopsida</taxon>
        <taxon>Dioscoreales</taxon>
        <taxon>Dioscoreaceae</taxon>
        <taxon>Dioscorea</taxon>
    </lineage>
</organism>
<evidence type="ECO:0000256" key="8">
    <source>
        <dbReference type="ARBA" id="ARBA00023239"/>
    </source>
</evidence>
<comment type="similarity">
    <text evidence="2">Belongs to the sterol desaturase family.</text>
</comment>
<evidence type="ECO:0000256" key="3">
    <source>
        <dbReference type="ARBA" id="ARBA00013146"/>
    </source>
</evidence>
<dbReference type="GO" id="GO:0071771">
    <property type="term" value="F:aldehyde oxygenase (deformylating) activity"/>
    <property type="evidence" value="ECO:0007669"/>
    <property type="project" value="UniProtKB-EC"/>
</dbReference>
<feature type="transmembrane region" description="Helical" evidence="10">
    <location>
        <begin position="1146"/>
        <end position="1175"/>
    </location>
</feature>
<evidence type="ECO:0000256" key="2">
    <source>
        <dbReference type="ARBA" id="ARBA00009324"/>
    </source>
</evidence>
<dbReference type="InterPro" id="IPR035985">
    <property type="entry name" value="Ubiquitin-activating_enz"/>
</dbReference>
<feature type="transmembrane region" description="Helical" evidence="10">
    <location>
        <begin position="271"/>
        <end position="290"/>
    </location>
</feature>
<dbReference type="GO" id="GO:0008610">
    <property type="term" value="P:lipid biosynthetic process"/>
    <property type="evidence" value="ECO:0007669"/>
    <property type="project" value="InterPro"/>
</dbReference>
<feature type="domain" description="Fatty acid hydroxylase" evidence="11">
    <location>
        <begin position="104"/>
        <end position="167"/>
    </location>
</feature>
<evidence type="ECO:0000313" key="14">
    <source>
        <dbReference type="Proteomes" id="UP001085076"/>
    </source>
</evidence>
<feature type="transmembrane region" description="Helical" evidence="10">
    <location>
        <begin position="153"/>
        <end position="169"/>
    </location>
</feature>
<dbReference type="Pfam" id="PF12076">
    <property type="entry name" value="CER1-like_C"/>
    <property type="match status" value="3"/>
</dbReference>
<comment type="subcellular location">
    <subcellularLocation>
        <location evidence="1">Endoplasmic reticulum membrane</location>
        <topology evidence="1">Multi-pass membrane protein</topology>
    </subcellularLocation>
</comment>
<dbReference type="InterPro" id="IPR050307">
    <property type="entry name" value="Sterol_Desaturase_Related"/>
</dbReference>
<accession>A0A9D5C4N0</accession>
<feature type="transmembrane region" description="Helical" evidence="10">
    <location>
        <begin position="1089"/>
        <end position="1108"/>
    </location>
</feature>
<dbReference type="OrthoDB" id="408954at2759"/>
<feature type="domain" description="Very-long-chain aldehyde decarbonylase CER1-like C-terminal" evidence="12">
    <location>
        <begin position="349"/>
        <end position="479"/>
    </location>
</feature>
<evidence type="ECO:0000313" key="13">
    <source>
        <dbReference type="EMBL" id="KAJ0966530.1"/>
    </source>
</evidence>
<comment type="catalytic activity">
    <reaction evidence="9">
        <text>a long-chain fatty aldehyde + 2 NADPH + O2 + H(+) = a long-chain alkane + formate + 2 NADP(+) + H2O</text>
        <dbReference type="Rhea" id="RHEA:21440"/>
        <dbReference type="ChEBI" id="CHEBI:15377"/>
        <dbReference type="ChEBI" id="CHEBI:15378"/>
        <dbReference type="ChEBI" id="CHEBI:15379"/>
        <dbReference type="ChEBI" id="CHEBI:15740"/>
        <dbReference type="ChEBI" id="CHEBI:17176"/>
        <dbReference type="ChEBI" id="CHEBI:57783"/>
        <dbReference type="ChEBI" id="CHEBI:58349"/>
        <dbReference type="ChEBI" id="CHEBI:83563"/>
        <dbReference type="EC" id="4.1.99.5"/>
    </reaction>
</comment>
<keyword evidence="14" id="KW-1185">Reference proteome</keyword>
<sequence length="1545" mass="177317">MYKFFKMRNNGEEIDVFSLTIFPLFLLRLLHSQLWISLSRYQTAKGKHLIVDKSLDFSQVDRESNWDDQILFTAVLMYILNMVIPGAAYLPWWNTKGVVITIILHMGPVEFIYYWFHRALHQHFLYSRYHSHHHASIATQPITSVTHPFVEEMAYFTLFAIPMLSMAFTRTGQNMYKFFKMRNNGEEIDAFSLTIFPLFLLRLLHSQLWISLSRYQTAKGKHHIVDKSLDFSQVDRESNWDDQILFTAVLMYILNMVIPGAAYLPWWNTKGVIITIILHMGPVEFIYYWFHRALHQHFLYSRYHSHHHASIATQPITSVTHPFVEEMAYFTLFAIPMLSMAFTRTGCIIAVVMVDENEYEQLRQIIPQEMRNNLTLSYSYSSHEVWIVGDGLRDEEQDKAQQGSHFIPFSQFPPKKNRKDCIYHTTPAMLIPNTCENVHTCENWLPRRVMSAWRVAGIVHALEGWDSHECGSKSTGVDKPKLVLTACSVELREAIAAFWPKDVIGSLLKEYLDLPLLHDTNSDVSMSNWEGDDNNEEQDTNSLSEKACVIDKDGDQTEPPLVPELHSDGKFNIQGILECNSFDNNTSGVSVLDSLVDLSTEKVEFGGTSNDIFHLMLLGKSDIQACQCAETLASPYWFTLSFGCLGTDFGEPIQLAYNYLPSDQIDLKAAADAELTVADVTCIAKMTGRWAVEIDTKLLHQFANGSGVILTSLAAIFGGTVGQEVVKACSGKLHPLHPFFYFDSVESFSVDTLNPDEVEPQFCRYDDQIGQSMHKALNMRNNGEEIDVYSLTIFPLFLLRLLHSQLWISLSRYQTAQGKHLIVDKSLDFSQCEELNGNGEYYLQKNPKLKMRIVDGTGLAVAVVLNTVPQGTKRVIFRGKLSKMAYQLALALCQREIKVVMVDENEYEQLRQNIPKEMRNNLTLSYSYSSSHEVWIVGDGLKDEEQDKAQEGSHFIPFSHFPLKKNRKDCIYHTTPAMLIPNTYENIHACQNMYKFFKMRNNGEEIDVFSLTIFPLFLLRLLHSQLWISLSRYQTAKGKHLIVDKSLDFSQVDRESNWDDQILFTAVLMYITNMVIPGAAYLPWWNTKGVVITIILHIGPVEFIYYWFHRALHHHFLYSRYHSHHHASIVTQPITSVIHPFGEEMVYFMLFAIPTFTIVLTGTGSIIALSVYLLYIDFMNYMGHCNFELVPQSLFHLFPPLKYLMYTPSFHSLHHTQFRTNYSLFMPFYDYIYGTTDKSSDDLYERSLSGKEVVAPHVIHLTHLTGLQSIYHLRFGFASLASTPFAPISKRCSWILWPFTFTLSMVLTNFSGSILTLERNKLKKLHLETWLIPRHSFQYKSSTGKDRINDMIGRSISKAESMGVKVMSLGLLNQGEELNGNGEYYVHKNPKLKVRIVDGTGLAVAVVLNTVPQETKRVIFRGKLSKMAYQLVLALCQREIKVGMIEENEHENLKQKIPPEMRNNLTLSNSYSSTEVWIVGDGLKDEEQDKAQEGTHFIPFSQFPPKQNRKDCIYHTTPAMLIPNTYENVHTCEVINIKSTSLSNT</sequence>
<feature type="domain" description="Very-long-chain aldehyde decarbonylase CER1-like C-terminal" evidence="12">
    <location>
        <begin position="875"/>
        <end position="994"/>
    </location>
</feature>
<dbReference type="InterPro" id="IPR006694">
    <property type="entry name" value="Fatty_acid_hydroxylase"/>
</dbReference>
<feature type="transmembrane region" description="Helical" evidence="10">
    <location>
        <begin position="97"/>
        <end position="116"/>
    </location>
</feature>
<dbReference type="Gene3D" id="3.40.50.12550">
    <property type="entry name" value="Ubiquitin-activating enzyme E1, inactive adenylation domain, subdomain 2"/>
    <property type="match status" value="1"/>
</dbReference>
<dbReference type="EC" id="4.1.99.5" evidence="3"/>
<feature type="domain" description="Fatty acid hydroxylase" evidence="11">
    <location>
        <begin position="1096"/>
        <end position="1235"/>
    </location>
</feature>
<dbReference type="PANTHER" id="PTHR11863">
    <property type="entry name" value="STEROL DESATURASE"/>
    <property type="match status" value="1"/>
</dbReference>
<reference evidence="13" key="1">
    <citation type="submission" date="2021-03" db="EMBL/GenBank/DDBJ databases">
        <authorList>
            <person name="Li Z."/>
            <person name="Yang C."/>
        </authorList>
    </citation>
    <scope>NUCLEOTIDE SEQUENCE</scope>
    <source>
        <strain evidence="13">Dzin_1.0</strain>
        <tissue evidence="13">Leaf</tissue>
    </source>
</reference>
<evidence type="ECO:0000256" key="5">
    <source>
        <dbReference type="ARBA" id="ARBA00022824"/>
    </source>
</evidence>
<reference evidence="13" key="2">
    <citation type="journal article" date="2022" name="Hortic Res">
        <title>The genome of Dioscorea zingiberensis sheds light on the biosynthesis, origin and evolution of the medicinally important diosgenin saponins.</title>
        <authorList>
            <person name="Li Y."/>
            <person name="Tan C."/>
            <person name="Li Z."/>
            <person name="Guo J."/>
            <person name="Li S."/>
            <person name="Chen X."/>
            <person name="Wang C."/>
            <person name="Dai X."/>
            <person name="Yang H."/>
            <person name="Song W."/>
            <person name="Hou L."/>
            <person name="Xu J."/>
            <person name="Tong Z."/>
            <person name="Xu A."/>
            <person name="Yuan X."/>
            <person name="Wang W."/>
            <person name="Yang Q."/>
            <person name="Chen L."/>
            <person name="Sun Z."/>
            <person name="Wang K."/>
            <person name="Pan B."/>
            <person name="Chen J."/>
            <person name="Bao Y."/>
            <person name="Liu F."/>
            <person name="Qi X."/>
            <person name="Gang D.R."/>
            <person name="Wen J."/>
            <person name="Li J."/>
        </authorList>
    </citation>
    <scope>NUCLEOTIDE SEQUENCE</scope>
    <source>
        <strain evidence="13">Dzin_1.0</strain>
    </source>
</reference>
<dbReference type="SUPFAM" id="SSF69572">
    <property type="entry name" value="Activating enzymes of the ubiquitin-like proteins"/>
    <property type="match status" value="1"/>
</dbReference>
<dbReference type="EMBL" id="JAGGNH010000007">
    <property type="protein sequence ID" value="KAJ0966530.1"/>
    <property type="molecule type" value="Genomic_DNA"/>
</dbReference>
<evidence type="ECO:0000259" key="12">
    <source>
        <dbReference type="Pfam" id="PF12076"/>
    </source>
</evidence>
<keyword evidence="8" id="KW-0456">Lyase</keyword>
<evidence type="ECO:0000256" key="1">
    <source>
        <dbReference type="ARBA" id="ARBA00004477"/>
    </source>
</evidence>
<keyword evidence="5" id="KW-0256">Endoplasmic reticulum</keyword>